<dbReference type="AlphaFoldDB" id="A0A8J5VFF9"/>
<accession>A0A8J5VFF9</accession>
<dbReference type="Proteomes" id="UP000729402">
    <property type="component" value="Unassembled WGS sequence"/>
</dbReference>
<name>A0A8J5VFF9_ZIZPA</name>
<gene>
    <name evidence="1" type="ORF">GUJ93_ZPchr0005g16254</name>
</gene>
<sequence length="130" mass="14337">MTELTVLPADLELLAKKCKSLISLKISDCDLSDLIVFFRMATSLQEFAGGHSLNKGFSISNVGESDDGLIRFALGCVKLLKLELRSCCFSERALAFAILQMPSLRYIWVQGYKPLKPFVTIMLMLGPSGT</sequence>
<keyword evidence="2" id="KW-1185">Reference proteome</keyword>
<evidence type="ECO:0000313" key="2">
    <source>
        <dbReference type="Proteomes" id="UP000729402"/>
    </source>
</evidence>
<proteinExistence type="predicted"/>
<dbReference type="OrthoDB" id="550575at2759"/>
<reference evidence="1" key="1">
    <citation type="journal article" date="2021" name="bioRxiv">
        <title>Whole Genome Assembly and Annotation of Northern Wild Rice, Zizania palustris L., Supports a Whole Genome Duplication in the Zizania Genus.</title>
        <authorList>
            <person name="Haas M."/>
            <person name="Kono T."/>
            <person name="Macchietto M."/>
            <person name="Millas R."/>
            <person name="McGilp L."/>
            <person name="Shao M."/>
            <person name="Duquette J."/>
            <person name="Hirsch C.N."/>
            <person name="Kimball J."/>
        </authorList>
    </citation>
    <scope>NUCLEOTIDE SEQUENCE</scope>
    <source>
        <tissue evidence="1">Fresh leaf tissue</tissue>
    </source>
</reference>
<dbReference type="EMBL" id="JAAALK010000284">
    <property type="protein sequence ID" value="KAG8068462.1"/>
    <property type="molecule type" value="Genomic_DNA"/>
</dbReference>
<protein>
    <submittedName>
        <fullName evidence="1">Uncharacterized protein</fullName>
    </submittedName>
</protein>
<organism evidence="1 2">
    <name type="scientific">Zizania palustris</name>
    <name type="common">Northern wild rice</name>
    <dbReference type="NCBI Taxonomy" id="103762"/>
    <lineage>
        <taxon>Eukaryota</taxon>
        <taxon>Viridiplantae</taxon>
        <taxon>Streptophyta</taxon>
        <taxon>Embryophyta</taxon>
        <taxon>Tracheophyta</taxon>
        <taxon>Spermatophyta</taxon>
        <taxon>Magnoliopsida</taxon>
        <taxon>Liliopsida</taxon>
        <taxon>Poales</taxon>
        <taxon>Poaceae</taxon>
        <taxon>BOP clade</taxon>
        <taxon>Oryzoideae</taxon>
        <taxon>Oryzeae</taxon>
        <taxon>Zizaniinae</taxon>
        <taxon>Zizania</taxon>
    </lineage>
</organism>
<comment type="caution">
    <text evidence="1">The sequence shown here is derived from an EMBL/GenBank/DDBJ whole genome shotgun (WGS) entry which is preliminary data.</text>
</comment>
<reference evidence="1" key="2">
    <citation type="submission" date="2021-02" db="EMBL/GenBank/DDBJ databases">
        <authorList>
            <person name="Kimball J.A."/>
            <person name="Haas M.W."/>
            <person name="Macchietto M."/>
            <person name="Kono T."/>
            <person name="Duquette J."/>
            <person name="Shao M."/>
        </authorList>
    </citation>
    <scope>NUCLEOTIDE SEQUENCE</scope>
    <source>
        <tissue evidence="1">Fresh leaf tissue</tissue>
    </source>
</reference>
<evidence type="ECO:0000313" key="1">
    <source>
        <dbReference type="EMBL" id="KAG8068462.1"/>
    </source>
</evidence>